<sequence>MLINLSEVFTLEGKERTWTVPLEMRSYEGADGKYPVASSEPVTVTVKNLGNRKLALTGGTKVTLTIPCARCLEPVEYTCEIDFDQELDMSSSDDDRVKDLDEQSYLTGYNLDADRLVCNELSLNLPMKVLCKEDCKGICNRCGANLNYGTCGCDTRSLDPRMAVIQDIFKQFKEV</sequence>
<reference evidence="1 2" key="1">
    <citation type="submission" date="2020-08" db="EMBL/GenBank/DDBJ databases">
        <title>Genome public.</title>
        <authorList>
            <person name="Liu C."/>
            <person name="Sun Q."/>
        </authorList>
    </citation>
    <scope>NUCLEOTIDE SEQUENCE [LARGE SCALE GENOMIC DNA]</scope>
    <source>
        <strain evidence="1 2">BX10</strain>
    </source>
</reference>
<accession>A0ABR7NUG6</accession>
<comment type="caution">
    <text evidence="1">The sequence shown here is derived from an EMBL/GenBank/DDBJ whole genome shotgun (WGS) entry which is preliminary data.</text>
</comment>
<keyword evidence="2" id="KW-1185">Reference proteome</keyword>
<dbReference type="PANTHER" id="PTHR34374:SF1">
    <property type="entry name" value="LARGE RIBOSOMAL RNA SUBUNIT ACCUMULATION PROTEIN YCED HOMOLOG 1, CHLOROPLASTIC"/>
    <property type="match status" value="1"/>
</dbReference>
<dbReference type="InterPro" id="IPR003772">
    <property type="entry name" value="YceD"/>
</dbReference>
<organism evidence="1 2">
    <name type="scientific">Enterocloster hominis</name>
    <name type="common">ex Liu et al. 2021</name>
    <dbReference type="NCBI Taxonomy" id="2763663"/>
    <lineage>
        <taxon>Bacteria</taxon>
        <taxon>Bacillati</taxon>
        <taxon>Bacillota</taxon>
        <taxon>Clostridia</taxon>
        <taxon>Lachnospirales</taxon>
        <taxon>Lachnospiraceae</taxon>
        <taxon>Enterocloster</taxon>
    </lineage>
</organism>
<evidence type="ECO:0000313" key="1">
    <source>
        <dbReference type="EMBL" id="MBC8599752.1"/>
    </source>
</evidence>
<proteinExistence type="predicted"/>
<dbReference type="Pfam" id="PF02620">
    <property type="entry name" value="YceD"/>
    <property type="match status" value="1"/>
</dbReference>
<dbReference type="EMBL" id="JACRTJ010000024">
    <property type="protein sequence ID" value="MBC8599752.1"/>
    <property type="molecule type" value="Genomic_DNA"/>
</dbReference>
<dbReference type="RefSeq" id="WP_022272898.1">
    <property type="nucleotide sequence ID" value="NZ_JACRTJ010000024.1"/>
</dbReference>
<dbReference type="Proteomes" id="UP000647491">
    <property type="component" value="Unassembled WGS sequence"/>
</dbReference>
<name>A0ABR7NUG6_9FIRM</name>
<evidence type="ECO:0000313" key="2">
    <source>
        <dbReference type="Proteomes" id="UP000647491"/>
    </source>
</evidence>
<dbReference type="PANTHER" id="PTHR34374">
    <property type="entry name" value="LARGE RIBOSOMAL RNA SUBUNIT ACCUMULATION PROTEIN YCED HOMOLOG 1, CHLOROPLASTIC"/>
    <property type="match status" value="1"/>
</dbReference>
<gene>
    <name evidence="1" type="ORF">H8708_11025</name>
</gene>
<protein>
    <submittedName>
        <fullName evidence="1">DUF177 domain-containing protein</fullName>
    </submittedName>
</protein>